<keyword evidence="4" id="KW-0934">Plastid</keyword>
<dbReference type="Proteomes" id="UP001187471">
    <property type="component" value="Unassembled WGS sequence"/>
</dbReference>
<comment type="cofactor">
    <cofactor evidence="1">
        <name>FAD</name>
        <dbReference type="ChEBI" id="CHEBI:57692"/>
    </cofactor>
</comment>
<dbReference type="InterPro" id="IPR017900">
    <property type="entry name" value="4Fe4S_Fe_S_CS"/>
</dbReference>
<evidence type="ECO:0000313" key="9">
    <source>
        <dbReference type="EMBL" id="KAK2984166.1"/>
    </source>
</evidence>
<dbReference type="PANTHER" id="PTHR47470">
    <property type="entry name" value="CHOLESTEROL OXIDASE"/>
    <property type="match status" value="1"/>
</dbReference>
<dbReference type="EMBL" id="JAVXUO010001259">
    <property type="protein sequence ID" value="KAK2984166.1"/>
    <property type="molecule type" value="Genomic_DNA"/>
</dbReference>
<dbReference type="PANTHER" id="PTHR47470:SF1">
    <property type="entry name" value="FAD-DEPENDENT OXIDOREDUCTASE 2 FAD BINDING DOMAIN-CONTAINING PROTEIN"/>
    <property type="match status" value="1"/>
</dbReference>
<organism evidence="9 10">
    <name type="scientific">Escallonia rubra</name>
    <dbReference type="NCBI Taxonomy" id="112253"/>
    <lineage>
        <taxon>Eukaryota</taxon>
        <taxon>Viridiplantae</taxon>
        <taxon>Streptophyta</taxon>
        <taxon>Embryophyta</taxon>
        <taxon>Tracheophyta</taxon>
        <taxon>Spermatophyta</taxon>
        <taxon>Magnoliopsida</taxon>
        <taxon>eudicotyledons</taxon>
        <taxon>Gunneridae</taxon>
        <taxon>Pentapetalae</taxon>
        <taxon>asterids</taxon>
        <taxon>campanulids</taxon>
        <taxon>Escalloniales</taxon>
        <taxon>Escalloniaceae</taxon>
        <taxon>Escallonia</taxon>
    </lineage>
</organism>
<dbReference type="GO" id="GO:0050660">
    <property type="term" value="F:flavin adenine dinucleotide binding"/>
    <property type="evidence" value="ECO:0007669"/>
    <property type="project" value="InterPro"/>
</dbReference>
<evidence type="ECO:0000256" key="5">
    <source>
        <dbReference type="ARBA" id="ARBA00022827"/>
    </source>
</evidence>
<name>A0AA88UJ96_9ASTE</name>
<gene>
    <name evidence="9" type="ORF">RJ640_020576</name>
</gene>
<dbReference type="InterPro" id="IPR052542">
    <property type="entry name" value="Cholesterol_Oxidase"/>
</dbReference>
<dbReference type="Pfam" id="PF00732">
    <property type="entry name" value="GMC_oxred_N"/>
    <property type="match status" value="1"/>
</dbReference>
<protein>
    <recommendedName>
        <fullName evidence="8">4Fe-4S ferredoxin-type domain-containing protein</fullName>
    </recommendedName>
</protein>
<reference evidence="9" key="1">
    <citation type="submission" date="2022-12" db="EMBL/GenBank/DDBJ databases">
        <title>Draft genome assemblies for two species of Escallonia (Escalloniales).</title>
        <authorList>
            <person name="Chanderbali A."/>
            <person name="Dervinis C."/>
            <person name="Anghel I."/>
            <person name="Soltis D."/>
            <person name="Soltis P."/>
            <person name="Zapata F."/>
        </authorList>
    </citation>
    <scope>NUCLEOTIDE SEQUENCE</scope>
    <source>
        <strain evidence="9">UCBG92.1500</strain>
        <tissue evidence="9">Leaf</tissue>
    </source>
</reference>
<evidence type="ECO:0000256" key="2">
    <source>
        <dbReference type="ARBA" id="ARBA00022528"/>
    </source>
</evidence>
<feature type="domain" description="4Fe-4S ferredoxin-type" evidence="8">
    <location>
        <begin position="190"/>
        <end position="219"/>
    </location>
</feature>
<evidence type="ECO:0000259" key="8">
    <source>
        <dbReference type="PROSITE" id="PS51379"/>
    </source>
</evidence>
<dbReference type="PROSITE" id="PS51257">
    <property type="entry name" value="PROKAR_LIPOPROTEIN"/>
    <property type="match status" value="1"/>
</dbReference>
<comment type="caution">
    <text evidence="9">The sequence shown here is derived from an EMBL/GenBank/DDBJ whole genome shotgun (WGS) entry which is preliminary data.</text>
</comment>
<evidence type="ECO:0000256" key="4">
    <source>
        <dbReference type="ARBA" id="ARBA00022640"/>
    </source>
</evidence>
<keyword evidence="3" id="KW-0285">Flavoprotein</keyword>
<dbReference type="InterPro" id="IPR036188">
    <property type="entry name" value="FAD/NAD-bd_sf"/>
</dbReference>
<evidence type="ECO:0000256" key="7">
    <source>
        <dbReference type="ARBA" id="ARBA00023078"/>
    </source>
</evidence>
<keyword evidence="10" id="KW-1185">Reference proteome</keyword>
<evidence type="ECO:0000256" key="6">
    <source>
        <dbReference type="ARBA" id="ARBA00023002"/>
    </source>
</evidence>
<dbReference type="SUPFAM" id="SSF51905">
    <property type="entry name" value="FAD/NAD(P)-binding domain"/>
    <property type="match status" value="1"/>
</dbReference>
<dbReference type="GO" id="GO:0016614">
    <property type="term" value="F:oxidoreductase activity, acting on CH-OH group of donors"/>
    <property type="evidence" value="ECO:0007669"/>
    <property type="project" value="InterPro"/>
</dbReference>
<proteinExistence type="predicted"/>
<keyword evidence="5" id="KW-0274">FAD</keyword>
<sequence length="233" mass="25507">MEKVSEGCLANEDEDGYDAVVVGSGYGGSVTACRMSMAGLKVCLLERGRRWEAEDFPTDSLKMLSTFRIENRNLGISFGPTDALMQVKIRGDSLSAIVYGLGGGSLVNAGVMKPTPVRAKRNPKWPKEWERDWEICEASASAMLRIQTVPTKFPNAKVMDEVAGEEYEETNLTSVKLSINFDVEEQQFNSRKTQEAGSCLACGNCLSGCPYNAKNSTDKNYLVSAIQVSYPSE</sequence>
<keyword evidence="6" id="KW-0560">Oxidoreductase</keyword>
<evidence type="ECO:0000256" key="1">
    <source>
        <dbReference type="ARBA" id="ARBA00001974"/>
    </source>
</evidence>
<dbReference type="InterPro" id="IPR017896">
    <property type="entry name" value="4Fe4S_Fe-S-bd"/>
</dbReference>
<dbReference type="PROSITE" id="PS00198">
    <property type="entry name" value="4FE4S_FER_1"/>
    <property type="match status" value="1"/>
</dbReference>
<evidence type="ECO:0000256" key="3">
    <source>
        <dbReference type="ARBA" id="ARBA00022630"/>
    </source>
</evidence>
<dbReference type="Gene3D" id="3.50.50.60">
    <property type="entry name" value="FAD/NAD(P)-binding domain"/>
    <property type="match status" value="1"/>
</dbReference>
<dbReference type="PROSITE" id="PS51379">
    <property type="entry name" value="4FE4S_FER_2"/>
    <property type="match status" value="1"/>
</dbReference>
<keyword evidence="7" id="KW-0793">Thylakoid</keyword>
<dbReference type="InterPro" id="IPR000172">
    <property type="entry name" value="GMC_OxRdtase_N"/>
</dbReference>
<accession>A0AA88UJ96</accession>
<dbReference type="AlphaFoldDB" id="A0AA88UJ96"/>
<evidence type="ECO:0000313" key="10">
    <source>
        <dbReference type="Proteomes" id="UP001187471"/>
    </source>
</evidence>
<keyword evidence="2" id="KW-0150">Chloroplast</keyword>